<proteinExistence type="predicted"/>
<dbReference type="Gramene" id="TraesCS3A02G447700.1">
    <property type="protein sequence ID" value="TraesCS3A02G447700.1.cds1"/>
    <property type="gene ID" value="TraesCS3A02G447700"/>
</dbReference>
<dbReference type="OrthoDB" id="1917524at2759"/>
<accession>A0A3B6ENU4</accession>
<dbReference type="STRING" id="4565.A0A3B6ENU4"/>
<name>A0A3B6ENU4_WHEAT</name>
<dbReference type="AlphaFoldDB" id="A0A3B6ENU4"/>
<organism evidence="1">
    <name type="scientific">Triticum aestivum</name>
    <name type="common">Wheat</name>
    <dbReference type="NCBI Taxonomy" id="4565"/>
    <lineage>
        <taxon>Eukaryota</taxon>
        <taxon>Viridiplantae</taxon>
        <taxon>Streptophyta</taxon>
        <taxon>Embryophyta</taxon>
        <taxon>Tracheophyta</taxon>
        <taxon>Spermatophyta</taxon>
        <taxon>Magnoliopsida</taxon>
        <taxon>Liliopsida</taxon>
        <taxon>Poales</taxon>
        <taxon>Poaceae</taxon>
        <taxon>BOP clade</taxon>
        <taxon>Pooideae</taxon>
        <taxon>Triticodae</taxon>
        <taxon>Triticeae</taxon>
        <taxon>Triticinae</taxon>
        <taxon>Triticum</taxon>
    </lineage>
</organism>
<protein>
    <submittedName>
        <fullName evidence="1">Uncharacterized protein</fullName>
    </submittedName>
</protein>
<reference evidence="1" key="1">
    <citation type="submission" date="2018-08" db="EMBL/GenBank/DDBJ databases">
        <authorList>
            <person name="Rossello M."/>
        </authorList>
    </citation>
    <scope>NUCLEOTIDE SEQUENCE [LARGE SCALE GENOMIC DNA]</scope>
    <source>
        <strain evidence="1">cv. Chinese Spring</strain>
    </source>
</reference>
<dbReference type="SMR" id="A0A3B6ENU4"/>
<dbReference type="SUPFAM" id="SSF52047">
    <property type="entry name" value="RNI-like"/>
    <property type="match status" value="1"/>
</dbReference>
<sequence length="193" mass="21619">MMQLRSLWIDNISAAECANIFATLSNMPLLSSLLLSARDENEALCFEALKPRSTHLHKLIVRGQWAKGTLECPIFCNYGENLEYLALSWCDVVEDPLGMLAPHLPNLTYLRLNNMRSANSLVLSADSFPLLKTLVLKDMPHVNELKIMDGALPCIDGLYVVSLSKLGKVPQGIESLGSLKKLWLLRLHRDFKT</sequence>
<dbReference type="Gene3D" id="3.80.10.10">
    <property type="entry name" value="Ribonuclease Inhibitor"/>
    <property type="match status" value="1"/>
</dbReference>
<dbReference type="EnsemblPlants" id="TraesCS3A02G447700.1">
    <property type="protein sequence ID" value="TraesCS3A02G447700.1.cds1"/>
    <property type="gene ID" value="TraesCS3A02G447700"/>
</dbReference>
<reference evidence="1" key="2">
    <citation type="submission" date="2018-10" db="UniProtKB">
        <authorList>
            <consortium name="EnsemblPlants"/>
        </authorList>
    </citation>
    <scope>IDENTIFICATION</scope>
</reference>
<dbReference type="Gramene" id="TraesCS3A03G1038200.1">
    <property type="protein sequence ID" value="TraesCS3A03G1038200.1.CDS1"/>
    <property type="gene ID" value="TraesCS3A03G1038200"/>
</dbReference>
<dbReference type="OMA" id="CNYGENL"/>
<evidence type="ECO:0000313" key="1">
    <source>
        <dbReference type="EnsemblPlants" id="TraesCS3A02G447700.1.cds1"/>
    </source>
</evidence>
<dbReference type="InterPro" id="IPR032675">
    <property type="entry name" value="LRR_dom_sf"/>
</dbReference>
<dbReference type="Proteomes" id="UP000019116">
    <property type="component" value="Chromosome 3A"/>
</dbReference>
<keyword evidence="2" id="KW-1185">Reference proteome</keyword>
<evidence type="ECO:0000313" key="2">
    <source>
        <dbReference type="Proteomes" id="UP000019116"/>
    </source>
</evidence>